<dbReference type="GO" id="GO:0005737">
    <property type="term" value="C:cytoplasm"/>
    <property type="evidence" value="ECO:0007669"/>
    <property type="project" value="TreeGrafter"/>
</dbReference>
<dbReference type="PROSITE" id="PS51081">
    <property type="entry name" value="ZF_SIAH"/>
    <property type="match status" value="1"/>
</dbReference>
<feature type="region of interest" description="Disordered" evidence="11">
    <location>
        <begin position="1"/>
        <end position="49"/>
    </location>
</feature>
<comment type="pathway">
    <text evidence="2">Protein modification; protein ubiquitination.</text>
</comment>
<dbReference type="GO" id="GO:0031624">
    <property type="term" value="F:ubiquitin conjugating enzyme binding"/>
    <property type="evidence" value="ECO:0007669"/>
    <property type="project" value="TreeGrafter"/>
</dbReference>
<reference evidence="13 14" key="1">
    <citation type="journal article" date="2014" name="Nat. Commun.">
        <title>Molecular traces of alternative social organization in a termite genome.</title>
        <authorList>
            <person name="Terrapon N."/>
            <person name="Li C."/>
            <person name="Robertson H.M."/>
            <person name="Ji L."/>
            <person name="Meng X."/>
            <person name="Booth W."/>
            <person name="Chen Z."/>
            <person name="Childers C.P."/>
            <person name="Glastad K.M."/>
            <person name="Gokhale K."/>
            <person name="Gowin J."/>
            <person name="Gronenberg W."/>
            <person name="Hermansen R.A."/>
            <person name="Hu H."/>
            <person name="Hunt B.G."/>
            <person name="Huylmans A.K."/>
            <person name="Khalil S.M."/>
            <person name="Mitchell R.D."/>
            <person name="Munoz-Torres M.C."/>
            <person name="Mustard J.A."/>
            <person name="Pan H."/>
            <person name="Reese J.T."/>
            <person name="Scharf M.E."/>
            <person name="Sun F."/>
            <person name="Vogel H."/>
            <person name="Xiao J."/>
            <person name="Yang W."/>
            <person name="Yang Z."/>
            <person name="Yang Z."/>
            <person name="Zhou J."/>
            <person name="Zhu J."/>
            <person name="Brent C.S."/>
            <person name="Elsik C.G."/>
            <person name="Goodisman M.A."/>
            <person name="Liberles D.A."/>
            <person name="Roe R.M."/>
            <person name="Vargo E.L."/>
            <person name="Vilcinskas A."/>
            <person name="Wang J."/>
            <person name="Bornberg-Bauer E."/>
            <person name="Korb J."/>
            <person name="Zhang G."/>
            <person name="Liebig J."/>
        </authorList>
    </citation>
    <scope>NUCLEOTIDE SEQUENCE [LARGE SCALE GENOMIC DNA]</scope>
    <source>
        <tissue evidence="13">Whole organism</tissue>
    </source>
</reference>
<dbReference type="Gene3D" id="3.30.40.10">
    <property type="entry name" value="Zinc/RING finger domain, C3HC4 (zinc finger)"/>
    <property type="match status" value="2"/>
</dbReference>
<dbReference type="GO" id="GO:0008270">
    <property type="term" value="F:zinc ion binding"/>
    <property type="evidence" value="ECO:0007669"/>
    <property type="project" value="UniProtKB-KW"/>
</dbReference>
<dbReference type="Pfam" id="PF21361">
    <property type="entry name" value="Sina_ZnF"/>
    <property type="match status" value="1"/>
</dbReference>
<evidence type="ECO:0000256" key="7">
    <source>
        <dbReference type="ARBA" id="ARBA00022771"/>
    </source>
</evidence>
<dbReference type="Gene3D" id="2.60.210.10">
    <property type="entry name" value="Apoptosis, Tumor Necrosis Factor Receptor Associated Protein 2, Chain A"/>
    <property type="match status" value="1"/>
</dbReference>
<evidence type="ECO:0000256" key="8">
    <source>
        <dbReference type="ARBA" id="ARBA00022786"/>
    </source>
</evidence>
<feature type="compositionally biased region" description="Polar residues" evidence="11">
    <location>
        <begin position="204"/>
        <end position="213"/>
    </location>
</feature>
<keyword evidence="14" id="KW-1185">Reference proteome</keyword>
<dbReference type="SUPFAM" id="SSF49599">
    <property type="entry name" value="TRAF domain-like"/>
    <property type="match status" value="1"/>
</dbReference>
<feature type="compositionally biased region" description="Pro residues" evidence="11">
    <location>
        <begin position="148"/>
        <end position="163"/>
    </location>
</feature>
<feature type="compositionally biased region" description="Polar residues" evidence="11">
    <location>
        <begin position="1"/>
        <end position="12"/>
    </location>
</feature>
<dbReference type="InterPro" id="IPR049548">
    <property type="entry name" value="Sina-like_RING"/>
</dbReference>
<feature type="domain" description="SIAH-type" evidence="12">
    <location>
        <begin position="285"/>
        <end position="350"/>
    </location>
</feature>
<dbReference type="InterPro" id="IPR013083">
    <property type="entry name" value="Znf_RING/FYVE/PHD"/>
</dbReference>
<dbReference type="PANTHER" id="PTHR45877">
    <property type="entry name" value="E3 UBIQUITIN-PROTEIN LIGASE SIAH2"/>
    <property type="match status" value="1"/>
</dbReference>
<evidence type="ECO:0000259" key="12">
    <source>
        <dbReference type="PROSITE" id="PS51081"/>
    </source>
</evidence>
<dbReference type="AlphaFoldDB" id="A0A067R8Y8"/>
<keyword evidence="7 10" id="KW-0863">Zinc-finger</keyword>
<dbReference type="InterPro" id="IPR004162">
    <property type="entry name" value="SINA-like_animal"/>
</dbReference>
<dbReference type="InterPro" id="IPR013010">
    <property type="entry name" value="Znf_SIAH"/>
</dbReference>
<dbReference type="GO" id="GO:0061630">
    <property type="term" value="F:ubiquitin protein ligase activity"/>
    <property type="evidence" value="ECO:0007669"/>
    <property type="project" value="UniProtKB-EC"/>
</dbReference>
<dbReference type="OrthoDB" id="4788989at2759"/>
<evidence type="ECO:0000256" key="2">
    <source>
        <dbReference type="ARBA" id="ARBA00004906"/>
    </source>
</evidence>
<dbReference type="Pfam" id="PF21362">
    <property type="entry name" value="Sina_RING"/>
    <property type="match status" value="1"/>
</dbReference>
<comment type="similarity">
    <text evidence="3">Belongs to the SINA (Seven in absentia) family.</text>
</comment>
<evidence type="ECO:0000256" key="3">
    <source>
        <dbReference type="ARBA" id="ARBA00009119"/>
    </source>
</evidence>
<dbReference type="GO" id="GO:0043161">
    <property type="term" value="P:proteasome-mediated ubiquitin-dependent protein catabolic process"/>
    <property type="evidence" value="ECO:0007669"/>
    <property type="project" value="TreeGrafter"/>
</dbReference>
<dbReference type="eggNOG" id="KOG3002">
    <property type="taxonomic scope" value="Eukaryota"/>
</dbReference>
<accession>A0A067R8Y8</accession>
<evidence type="ECO:0000313" key="13">
    <source>
        <dbReference type="EMBL" id="KDR20121.1"/>
    </source>
</evidence>
<organism evidence="13 14">
    <name type="scientific">Zootermopsis nevadensis</name>
    <name type="common">Dampwood termite</name>
    <dbReference type="NCBI Taxonomy" id="136037"/>
    <lineage>
        <taxon>Eukaryota</taxon>
        <taxon>Metazoa</taxon>
        <taxon>Ecdysozoa</taxon>
        <taxon>Arthropoda</taxon>
        <taxon>Hexapoda</taxon>
        <taxon>Insecta</taxon>
        <taxon>Pterygota</taxon>
        <taxon>Neoptera</taxon>
        <taxon>Polyneoptera</taxon>
        <taxon>Dictyoptera</taxon>
        <taxon>Blattodea</taxon>
        <taxon>Blattoidea</taxon>
        <taxon>Termitoidae</taxon>
        <taxon>Termopsidae</taxon>
        <taxon>Zootermopsis</taxon>
    </lineage>
</organism>
<evidence type="ECO:0000256" key="4">
    <source>
        <dbReference type="ARBA" id="ARBA00012483"/>
    </source>
</evidence>
<dbReference type="InterPro" id="IPR008974">
    <property type="entry name" value="TRAF-like"/>
</dbReference>
<keyword evidence="8" id="KW-0833">Ubl conjugation pathway</keyword>
<evidence type="ECO:0000256" key="11">
    <source>
        <dbReference type="SAM" id="MobiDB-lite"/>
    </source>
</evidence>
<evidence type="ECO:0000256" key="5">
    <source>
        <dbReference type="ARBA" id="ARBA00022679"/>
    </source>
</evidence>
<dbReference type="EMBL" id="KK852619">
    <property type="protein sequence ID" value="KDR20121.1"/>
    <property type="molecule type" value="Genomic_DNA"/>
</dbReference>
<feature type="region of interest" description="Disordered" evidence="11">
    <location>
        <begin position="136"/>
        <end position="172"/>
    </location>
</feature>
<dbReference type="PANTHER" id="PTHR45877:SF2">
    <property type="entry name" value="E3 UBIQUITIN-PROTEIN LIGASE SINA-RELATED"/>
    <property type="match status" value="1"/>
</dbReference>
<keyword evidence="9" id="KW-0862">Zinc</keyword>
<proteinExistence type="inferred from homology"/>
<gene>
    <name evidence="13" type="ORF">L798_05585</name>
</gene>
<feature type="region of interest" description="Disordered" evidence="11">
    <location>
        <begin position="189"/>
        <end position="219"/>
    </location>
</feature>
<evidence type="ECO:0000256" key="1">
    <source>
        <dbReference type="ARBA" id="ARBA00000900"/>
    </source>
</evidence>
<keyword evidence="5" id="KW-0808">Transferase</keyword>
<dbReference type="EC" id="2.3.2.27" evidence="4"/>
<dbReference type="Proteomes" id="UP000027135">
    <property type="component" value="Unassembled WGS sequence"/>
</dbReference>
<dbReference type="GO" id="GO:0016567">
    <property type="term" value="P:protein ubiquitination"/>
    <property type="evidence" value="ECO:0007669"/>
    <property type="project" value="UniProtKB-UniPathway"/>
</dbReference>
<keyword evidence="6" id="KW-0479">Metal-binding</keyword>
<evidence type="ECO:0000256" key="6">
    <source>
        <dbReference type="ARBA" id="ARBA00022723"/>
    </source>
</evidence>
<dbReference type="InParanoid" id="A0A067R8Y8"/>
<protein>
    <recommendedName>
        <fullName evidence="4">RING-type E3 ubiquitin transferase</fullName>
        <ecNumber evidence="4">2.3.2.27</ecNumber>
    </recommendedName>
</protein>
<comment type="catalytic activity">
    <reaction evidence="1">
        <text>S-ubiquitinyl-[E2 ubiquitin-conjugating enzyme]-L-cysteine + [acceptor protein]-L-lysine = [E2 ubiquitin-conjugating enzyme]-L-cysteine + N(6)-ubiquitinyl-[acceptor protein]-L-lysine.</text>
        <dbReference type="EC" id="2.3.2.27"/>
    </reaction>
</comment>
<evidence type="ECO:0000256" key="10">
    <source>
        <dbReference type="PROSITE-ProRule" id="PRU00455"/>
    </source>
</evidence>
<sequence>MEDQHTQTSRSTAPDAEEISEENIIPDQPPDLEQPALTSRWELPPLGEVPPFPEMSLHLELPRVTNILEEFPRITEMLRRMESVPELPPLRPTFADWLEHQVQPLRLPPPLRRPESLPSLPSFADLLEHQEQPPSFLPFLRRPESPLESPPTLFPVEESPPSPESSTPSDPQEILRAWEVRSVIEPWSSLQTRGTQEDEGQGPSGSTRRPMSTTEEKEPLDTLKCQLQNRLECLMCIEIMVSPIMLCCNGHMICDSCRPNLKICHLCRGIITRMRNIFAEKVSSLLKAKCRYTWHGCKVVMDPHKINTHELFCQFQPVECLVGTGTQEVLKCGWKGKKSDLLGHVIEEHGMEMIYFKQRIGQTQPCLHIDDYMQINLVCAHEELFWFTLKHDAEKHLEAVYYIGSPDIAKQFRYRHEFVSVDGKTGISFFTATRSIFEDEGNIFSSKPYFQIDVEMYKTHFVDGDGLIPGYMLNIEKFRRNTWNISPS</sequence>
<evidence type="ECO:0000256" key="9">
    <source>
        <dbReference type="ARBA" id="ARBA00022833"/>
    </source>
</evidence>
<evidence type="ECO:0000313" key="14">
    <source>
        <dbReference type="Proteomes" id="UP000027135"/>
    </source>
</evidence>
<name>A0A067R8Y8_ZOONE</name>
<dbReference type="UniPathway" id="UPA00143"/>